<comment type="caution">
    <text evidence="12">The sequence shown here is derived from an EMBL/GenBank/DDBJ whole genome shotgun (WGS) entry which is preliminary data.</text>
</comment>
<evidence type="ECO:0000256" key="2">
    <source>
        <dbReference type="ARBA" id="ARBA00001933"/>
    </source>
</evidence>
<feature type="domain" description="Aminotransferase class I/classII large" evidence="11">
    <location>
        <begin position="113"/>
        <end position="485"/>
    </location>
</feature>
<dbReference type="FunFam" id="1.10.287.1970:FF:000001">
    <property type="entry name" value="Alanine aminotransferase 2"/>
    <property type="match status" value="1"/>
</dbReference>
<gene>
    <name evidence="12" type="ORF">D9Q98_005785</name>
</gene>
<dbReference type="Proteomes" id="UP001055712">
    <property type="component" value="Unassembled WGS sequence"/>
</dbReference>
<comment type="catalytic activity">
    <reaction evidence="1">
        <text>glyoxylate + L-alanine = glycine + pyruvate</text>
        <dbReference type="Rhea" id="RHEA:24248"/>
        <dbReference type="ChEBI" id="CHEBI:15361"/>
        <dbReference type="ChEBI" id="CHEBI:36655"/>
        <dbReference type="ChEBI" id="CHEBI:57305"/>
        <dbReference type="ChEBI" id="CHEBI:57972"/>
        <dbReference type="EC" id="2.6.1.44"/>
    </reaction>
</comment>
<comment type="similarity">
    <text evidence="9">Belongs to the class-I pyridoxal-phosphate-dependent aminotransferase family. Alanine aminotransferase subfamily.</text>
</comment>
<dbReference type="InterPro" id="IPR004839">
    <property type="entry name" value="Aminotransferase_I/II_large"/>
</dbReference>
<comment type="catalytic activity">
    <reaction evidence="10">
        <text>glycine + 2-oxoglutarate = glyoxylate + L-glutamate</text>
        <dbReference type="Rhea" id="RHEA:14089"/>
        <dbReference type="ChEBI" id="CHEBI:16810"/>
        <dbReference type="ChEBI" id="CHEBI:29985"/>
        <dbReference type="ChEBI" id="CHEBI:36655"/>
        <dbReference type="ChEBI" id="CHEBI:57305"/>
        <dbReference type="EC" id="2.6.1.4"/>
    </reaction>
</comment>
<comment type="cofactor">
    <cofactor evidence="2">
        <name>pyridoxal 5'-phosphate</name>
        <dbReference type="ChEBI" id="CHEBI:597326"/>
    </cofactor>
</comment>
<evidence type="ECO:0000256" key="3">
    <source>
        <dbReference type="ARBA" id="ARBA00011738"/>
    </source>
</evidence>
<dbReference type="PANTHER" id="PTHR11751">
    <property type="entry name" value="ALANINE AMINOTRANSFERASE"/>
    <property type="match status" value="1"/>
</dbReference>
<proteinExistence type="inferred from homology"/>
<evidence type="ECO:0000259" key="11">
    <source>
        <dbReference type="Pfam" id="PF00155"/>
    </source>
</evidence>
<dbReference type="GO" id="GO:0030170">
    <property type="term" value="F:pyridoxal phosphate binding"/>
    <property type="evidence" value="ECO:0007669"/>
    <property type="project" value="InterPro"/>
</dbReference>
<protein>
    <recommendedName>
        <fullName evidence="11">Aminotransferase class I/classII large domain-containing protein</fullName>
    </recommendedName>
</protein>
<dbReference type="InterPro" id="IPR015424">
    <property type="entry name" value="PyrdxlP-dep_Trfase"/>
</dbReference>
<dbReference type="Pfam" id="PF00155">
    <property type="entry name" value="Aminotran_1_2"/>
    <property type="match status" value="1"/>
</dbReference>
<evidence type="ECO:0000256" key="8">
    <source>
        <dbReference type="ARBA" id="ARBA00025709"/>
    </source>
</evidence>
<dbReference type="Gene3D" id="3.40.640.10">
    <property type="entry name" value="Type I PLP-dependent aspartate aminotransferase-like (Major domain)"/>
    <property type="match status" value="1"/>
</dbReference>
<evidence type="ECO:0000256" key="10">
    <source>
        <dbReference type="ARBA" id="ARBA00052537"/>
    </source>
</evidence>
<evidence type="ECO:0000256" key="7">
    <source>
        <dbReference type="ARBA" id="ARBA00025708"/>
    </source>
</evidence>
<dbReference type="InterPro" id="IPR015422">
    <property type="entry name" value="PyrdxlP-dep_Trfase_small"/>
</dbReference>
<dbReference type="InterPro" id="IPR045088">
    <property type="entry name" value="ALAT1/2-like"/>
</dbReference>
<evidence type="ECO:0000256" key="6">
    <source>
        <dbReference type="ARBA" id="ARBA00022898"/>
    </source>
</evidence>
<evidence type="ECO:0000256" key="5">
    <source>
        <dbReference type="ARBA" id="ARBA00022679"/>
    </source>
</evidence>
<comment type="subunit">
    <text evidence="3">Homodimer.</text>
</comment>
<dbReference type="EMBL" id="SIDB01000008">
    <property type="protein sequence ID" value="KAI3429700.1"/>
    <property type="molecule type" value="Genomic_DNA"/>
</dbReference>
<evidence type="ECO:0000313" key="13">
    <source>
        <dbReference type="Proteomes" id="UP001055712"/>
    </source>
</evidence>
<evidence type="ECO:0000256" key="4">
    <source>
        <dbReference type="ARBA" id="ARBA00022576"/>
    </source>
</evidence>
<keyword evidence="4" id="KW-0032">Aminotransferase</keyword>
<comment type="pathway">
    <text evidence="8">Photosynthesis; C4 acid pathway.</text>
</comment>
<dbReference type="FunFam" id="3.90.1150.10:FF:000010">
    <property type="entry name" value="Alanine aminotransferase 2"/>
    <property type="match status" value="1"/>
</dbReference>
<dbReference type="InterPro" id="IPR015421">
    <property type="entry name" value="PyrdxlP-dep_Trfase_major"/>
</dbReference>
<dbReference type="CDD" id="cd00609">
    <property type="entry name" value="AAT_like"/>
    <property type="match status" value="1"/>
</dbReference>
<evidence type="ECO:0000256" key="1">
    <source>
        <dbReference type="ARBA" id="ARBA00001781"/>
    </source>
</evidence>
<reference evidence="12" key="2">
    <citation type="submission" date="2020-11" db="EMBL/GenBank/DDBJ databases">
        <authorList>
            <person name="Cecchin M."/>
            <person name="Marcolungo L."/>
            <person name="Rossato M."/>
            <person name="Girolomoni L."/>
            <person name="Cosentino E."/>
            <person name="Cuine S."/>
            <person name="Li-Beisson Y."/>
            <person name="Delledonne M."/>
            <person name="Ballottari M."/>
        </authorList>
    </citation>
    <scope>NUCLEOTIDE SEQUENCE</scope>
    <source>
        <strain evidence="12">211/11P</strain>
        <tissue evidence="12">Whole cell</tissue>
    </source>
</reference>
<dbReference type="GO" id="GO:0004021">
    <property type="term" value="F:L-alanine:2-oxoglutarate aminotransferase activity"/>
    <property type="evidence" value="ECO:0007669"/>
    <property type="project" value="TreeGrafter"/>
</dbReference>
<keyword evidence="13" id="KW-1185">Reference proteome</keyword>
<accession>A0A9D4YWR5</accession>
<dbReference type="SUPFAM" id="SSF53383">
    <property type="entry name" value="PLP-dependent transferases"/>
    <property type="match status" value="1"/>
</dbReference>
<evidence type="ECO:0000313" key="12">
    <source>
        <dbReference type="EMBL" id="KAI3429700.1"/>
    </source>
</evidence>
<dbReference type="Gene3D" id="3.90.1150.10">
    <property type="entry name" value="Aspartate Aminotransferase, domain 1"/>
    <property type="match status" value="1"/>
</dbReference>
<comment type="pathway">
    <text evidence="7">Amino-acid degradation; L-alanine degradation via transaminase pathway; pyruvate from L-alanine: step 1/1.</text>
</comment>
<reference evidence="12" key="1">
    <citation type="journal article" date="2019" name="Plant J.">
        <title>Chlorella vulgaris genome assembly and annotation reveals the molecular basis for metabolic acclimation to high light conditions.</title>
        <authorList>
            <person name="Cecchin M."/>
            <person name="Marcolungo L."/>
            <person name="Rossato M."/>
            <person name="Girolomoni L."/>
            <person name="Cosentino E."/>
            <person name="Cuine S."/>
            <person name="Li-Beisson Y."/>
            <person name="Delledonne M."/>
            <person name="Ballottari M."/>
        </authorList>
    </citation>
    <scope>NUCLEOTIDE SEQUENCE</scope>
    <source>
        <strain evidence="12">211/11P</strain>
    </source>
</reference>
<keyword evidence="6" id="KW-0663">Pyridoxal phosphate</keyword>
<name>A0A9D4YWR5_CHLVU</name>
<organism evidence="12 13">
    <name type="scientific">Chlorella vulgaris</name>
    <name type="common">Green alga</name>
    <dbReference type="NCBI Taxonomy" id="3077"/>
    <lineage>
        <taxon>Eukaryota</taxon>
        <taxon>Viridiplantae</taxon>
        <taxon>Chlorophyta</taxon>
        <taxon>core chlorophytes</taxon>
        <taxon>Trebouxiophyceae</taxon>
        <taxon>Chlorellales</taxon>
        <taxon>Chlorellaceae</taxon>
        <taxon>Chlorella clade</taxon>
        <taxon>Chlorella</taxon>
    </lineage>
</organism>
<dbReference type="GO" id="GO:0008453">
    <property type="term" value="F:alanine-glyoxylate transaminase activity"/>
    <property type="evidence" value="ECO:0007669"/>
    <property type="project" value="UniProtKB-EC"/>
</dbReference>
<dbReference type="FunFam" id="3.40.640.10:FF:000012">
    <property type="entry name" value="alanine aminotransferase 2"/>
    <property type="match status" value="1"/>
</dbReference>
<dbReference type="OrthoDB" id="1732682at2759"/>
<sequence>MLAYGDRRTSSYDDLLETLTSHIKREPEALSVKTLNQNVVEAEYAVRGAIAIKSAAYQQQLKEGKGDDLPFDKVYQCNIGNPQILGQKPITFFRQVLSLCEYRELLDNELAAQIYPPDAIERARQYLDGIPGGVGAYSESKGAVVLRKQVAQGIEARDGHPCDIDNLWLTDGASPAVHYCMKSLLRNEHDCILCPIPQYPLYSATIKLYGGTLLPYYLEESEGWQTTLDNLRVQVGTARRQGKQVRAMVVINPGNPTGQVLDRDNQELLVRFCKEEGLVLMADEVYQTNIYAEGKSFLSFKKVLMEMGDDCTTSVPLVSMNSISKGFFGECGRRGGYFECVNFPKEVKDQLYKLSSISLCPNLSGQICMALTMNPPKPGEPSYELFAKERNDILSSLKRRAVLVKETFDSLEGVSCTTVEGSMYAFPRLTIPPAAVKAAADQDKQPDFVYCMELLDKTGIVTVPGSGFGQEKGTFHVRTTILPPESDMQAVSDKFAEFHKGFMAKYKNQNGSK</sequence>
<dbReference type="Gene3D" id="1.10.287.1970">
    <property type="match status" value="1"/>
</dbReference>
<dbReference type="AlphaFoldDB" id="A0A9D4YWR5"/>
<dbReference type="PANTHER" id="PTHR11751:SF29">
    <property type="entry name" value="ALANINE TRANSAMINASE"/>
    <property type="match status" value="1"/>
</dbReference>
<keyword evidence="5" id="KW-0808">Transferase</keyword>
<evidence type="ECO:0000256" key="9">
    <source>
        <dbReference type="ARBA" id="ARBA00025785"/>
    </source>
</evidence>
<dbReference type="GO" id="GO:0047958">
    <property type="term" value="F:glycine:2-oxoglutarate aminotransferase activity"/>
    <property type="evidence" value="ECO:0007669"/>
    <property type="project" value="UniProtKB-EC"/>
</dbReference>